<gene>
    <name evidence="2" type="ORF">JYU29_03110</name>
</gene>
<comment type="caution">
    <text evidence="2">The sequence shown here is derived from an EMBL/GenBank/DDBJ whole genome shotgun (WGS) entry which is preliminary data.</text>
</comment>
<accession>A0ABS5RTL2</accession>
<organism evidence="2 3">
    <name type="scientific">Tianweitania aestuarii</name>
    <dbReference type="NCBI Taxonomy" id="2814886"/>
    <lineage>
        <taxon>Bacteria</taxon>
        <taxon>Pseudomonadati</taxon>
        <taxon>Pseudomonadota</taxon>
        <taxon>Alphaproteobacteria</taxon>
        <taxon>Hyphomicrobiales</taxon>
        <taxon>Phyllobacteriaceae</taxon>
        <taxon>Tianweitania</taxon>
    </lineage>
</organism>
<reference evidence="2 3" key="1">
    <citation type="submission" date="2021-03" db="EMBL/GenBank/DDBJ databases">
        <title>Tianweitania aestuarii sp. nov., isolated from a tidal flat.</title>
        <authorList>
            <person name="Park S."/>
            <person name="Yoon J.-H."/>
        </authorList>
    </citation>
    <scope>NUCLEOTIDE SEQUENCE [LARGE SCALE GENOMIC DNA]</scope>
    <source>
        <strain evidence="2 3">BSSL-BM11</strain>
    </source>
</reference>
<dbReference type="InterPro" id="IPR010982">
    <property type="entry name" value="Lambda_DNA-bd_dom_sf"/>
</dbReference>
<dbReference type="EMBL" id="JAFMNX010000001">
    <property type="protein sequence ID" value="MBS9719672.1"/>
    <property type="molecule type" value="Genomic_DNA"/>
</dbReference>
<dbReference type="PROSITE" id="PS50943">
    <property type="entry name" value="HTH_CROC1"/>
    <property type="match status" value="1"/>
</dbReference>
<evidence type="ECO:0000313" key="2">
    <source>
        <dbReference type="EMBL" id="MBS9719672.1"/>
    </source>
</evidence>
<keyword evidence="3" id="KW-1185">Reference proteome</keyword>
<dbReference type="Proteomes" id="UP001297272">
    <property type="component" value="Unassembled WGS sequence"/>
</dbReference>
<protein>
    <submittedName>
        <fullName evidence="2">Helix-turn-helix domain-containing protein</fullName>
    </submittedName>
</protein>
<evidence type="ECO:0000313" key="3">
    <source>
        <dbReference type="Proteomes" id="UP001297272"/>
    </source>
</evidence>
<dbReference type="InterPro" id="IPR001387">
    <property type="entry name" value="Cro/C1-type_HTH"/>
</dbReference>
<sequence length="90" mass="9432">MLTDTNNAREAMDDTLGGRISLARDNAGLSIEDAADQLGVLVESWTAWECDSSVPRANKMTTMAGILGVSPSWLLSGLGQGPIDHAETAS</sequence>
<feature type="domain" description="HTH cro/C1-type" evidence="1">
    <location>
        <begin position="20"/>
        <end position="74"/>
    </location>
</feature>
<dbReference type="CDD" id="cd00093">
    <property type="entry name" value="HTH_XRE"/>
    <property type="match status" value="1"/>
</dbReference>
<dbReference type="Gene3D" id="1.10.260.40">
    <property type="entry name" value="lambda repressor-like DNA-binding domains"/>
    <property type="match status" value="1"/>
</dbReference>
<dbReference type="Pfam" id="PF12844">
    <property type="entry name" value="HTH_19"/>
    <property type="match status" value="1"/>
</dbReference>
<evidence type="ECO:0000259" key="1">
    <source>
        <dbReference type="PROSITE" id="PS50943"/>
    </source>
</evidence>
<dbReference type="SMART" id="SM00530">
    <property type="entry name" value="HTH_XRE"/>
    <property type="match status" value="1"/>
</dbReference>
<dbReference type="SUPFAM" id="SSF47413">
    <property type="entry name" value="lambda repressor-like DNA-binding domains"/>
    <property type="match status" value="1"/>
</dbReference>
<proteinExistence type="predicted"/>
<dbReference type="RefSeq" id="WP_213983287.1">
    <property type="nucleotide sequence ID" value="NZ_JAFMNX010000001.1"/>
</dbReference>
<name>A0ABS5RTL2_9HYPH</name>